<protein>
    <submittedName>
        <fullName evidence="4">Tautomerase PptA</fullName>
    </submittedName>
</protein>
<dbReference type="STRING" id="1515746.HR45_03805"/>
<evidence type="ECO:0000256" key="1">
    <source>
        <dbReference type="ARBA" id="ARBA00023235"/>
    </source>
</evidence>
<dbReference type="AlphaFoldDB" id="A0A094LTM4"/>
<dbReference type="GO" id="GO:0005737">
    <property type="term" value="C:cytoplasm"/>
    <property type="evidence" value="ECO:0007669"/>
    <property type="project" value="InterPro"/>
</dbReference>
<accession>A0A094LTM4</accession>
<evidence type="ECO:0000259" key="3">
    <source>
        <dbReference type="Pfam" id="PF01361"/>
    </source>
</evidence>
<dbReference type="InterPro" id="IPR017284">
    <property type="entry name" value="Tautomerase_PptA"/>
</dbReference>
<comment type="caution">
    <text evidence="4">The sequence shown here is derived from an EMBL/GenBank/DDBJ whole genome shotgun (WGS) entry which is preliminary data.</text>
</comment>
<organism evidence="4 5">
    <name type="scientific">Shewanella mangrovi</name>
    <dbReference type="NCBI Taxonomy" id="1515746"/>
    <lineage>
        <taxon>Bacteria</taxon>
        <taxon>Pseudomonadati</taxon>
        <taxon>Pseudomonadota</taxon>
        <taxon>Gammaproteobacteria</taxon>
        <taxon>Alteromonadales</taxon>
        <taxon>Shewanellaceae</taxon>
        <taxon>Shewanella</taxon>
    </lineage>
</organism>
<dbReference type="Proteomes" id="UP000029264">
    <property type="component" value="Unassembled WGS sequence"/>
</dbReference>
<evidence type="ECO:0000256" key="2">
    <source>
        <dbReference type="PIRSR" id="PIRSR037799-1"/>
    </source>
</evidence>
<dbReference type="RefSeq" id="WP_037439832.1">
    <property type="nucleotide sequence ID" value="NZ_JPEO01000002.1"/>
</dbReference>
<evidence type="ECO:0000313" key="5">
    <source>
        <dbReference type="Proteomes" id="UP000029264"/>
    </source>
</evidence>
<gene>
    <name evidence="4" type="ORF">HR45_03805</name>
</gene>
<dbReference type="InterPro" id="IPR014347">
    <property type="entry name" value="Tautomerase/MIF_sf"/>
</dbReference>
<proteinExistence type="predicted"/>
<feature type="active site" description="Proton acceptor; via imino nitrogen" evidence="2">
    <location>
        <position position="2"/>
    </location>
</feature>
<dbReference type="OrthoDB" id="3395834at2"/>
<evidence type="ECO:0000313" key="4">
    <source>
        <dbReference type="EMBL" id="KFZ38558.1"/>
    </source>
</evidence>
<dbReference type="PIRSF" id="PIRSF037799">
    <property type="entry name" value="Tautomer_YdcE_prd"/>
    <property type="match status" value="1"/>
</dbReference>
<dbReference type="InterPro" id="IPR004370">
    <property type="entry name" value="4-OT-like_dom"/>
</dbReference>
<name>A0A094LTM4_9GAMM</name>
<reference evidence="4 5" key="1">
    <citation type="submission" date="2014-06" db="EMBL/GenBank/DDBJ databases">
        <title>Shewanella sp. YQH10.</title>
        <authorList>
            <person name="Liu Y."/>
            <person name="Zeng R."/>
        </authorList>
    </citation>
    <scope>NUCLEOTIDE SEQUENCE [LARGE SCALE GENOMIC DNA]</scope>
    <source>
        <strain evidence="4 5">YQH10</strain>
    </source>
</reference>
<dbReference type="EMBL" id="JPEO01000002">
    <property type="protein sequence ID" value="KFZ38558.1"/>
    <property type="molecule type" value="Genomic_DNA"/>
</dbReference>
<keyword evidence="5" id="KW-1185">Reference proteome</keyword>
<dbReference type="NCBIfam" id="NF002324">
    <property type="entry name" value="PRK01271.1"/>
    <property type="match status" value="1"/>
</dbReference>
<dbReference type="Gene3D" id="3.30.429.10">
    <property type="entry name" value="Macrophage Migration Inhibitory Factor"/>
    <property type="match status" value="1"/>
</dbReference>
<dbReference type="GO" id="GO:0016862">
    <property type="term" value="F:intramolecular oxidoreductase activity, interconverting keto- and enol-groups"/>
    <property type="evidence" value="ECO:0007669"/>
    <property type="project" value="InterPro"/>
</dbReference>
<dbReference type="eggNOG" id="COG1942">
    <property type="taxonomic scope" value="Bacteria"/>
</dbReference>
<dbReference type="Pfam" id="PF01361">
    <property type="entry name" value="Tautomerase"/>
    <property type="match status" value="1"/>
</dbReference>
<keyword evidence="1" id="KW-0413">Isomerase</keyword>
<feature type="domain" description="4-oxalocrotonate tautomerase-like" evidence="3">
    <location>
        <begin position="2"/>
        <end position="53"/>
    </location>
</feature>
<dbReference type="SUPFAM" id="SSF55331">
    <property type="entry name" value="Tautomerase/MIF"/>
    <property type="match status" value="1"/>
</dbReference>
<sequence>MPHVQVSFVTRNLTDEQQQNFADDLAQVLKKHLNASDDAISVALEEVDYAKWQSDVYEPRIKPQLATLAKKPGYEM</sequence>